<keyword evidence="4" id="KW-1185">Reference proteome</keyword>
<evidence type="ECO:0000313" key="3">
    <source>
        <dbReference type="EMBL" id="GGE52850.1"/>
    </source>
</evidence>
<evidence type="ECO:0000313" key="4">
    <source>
        <dbReference type="Proteomes" id="UP000602745"/>
    </source>
</evidence>
<dbReference type="InterPro" id="IPR018759">
    <property type="entry name" value="BBP2_2"/>
</dbReference>
<comment type="caution">
    <text evidence="3">The sequence shown here is derived from an EMBL/GenBank/DDBJ whole genome shotgun (WGS) entry which is preliminary data.</text>
</comment>
<reference evidence="3" key="2">
    <citation type="submission" date="2020-09" db="EMBL/GenBank/DDBJ databases">
        <authorList>
            <person name="Sun Q."/>
            <person name="Sedlacek I."/>
        </authorList>
    </citation>
    <scope>NUCLEOTIDE SEQUENCE</scope>
    <source>
        <strain evidence="3">CCM 7684</strain>
    </source>
</reference>
<accession>A0A8J2YMQ6</accession>
<feature type="chain" id="PRO_5035162124" description="Outer membrane beta-barrel protein" evidence="2">
    <location>
        <begin position="24"/>
        <end position="478"/>
    </location>
</feature>
<dbReference type="RefSeq" id="WP_188410864.1">
    <property type="nucleotide sequence ID" value="NZ_BMCP01000006.1"/>
</dbReference>
<reference evidence="3" key="1">
    <citation type="journal article" date="2014" name="Int. J. Syst. Evol. Microbiol.">
        <title>Complete genome sequence of Corynebacterium casei LMG S-19264T (=DSM 44701T), isolated from a smear-ripened cheese.</title>
        <authorList>
            <consortium name="US DOE Joint Genome Institute (JGI-PGF)"/>
            <person name="Walter F."/>
            <person name="Albersmeier A."/>
            <person name="Kalinowski J."/>
            <person name="Ruckert C."/>
        </authorList>
    </citation>
    <scope>NUCLEOTIDE SEQUENCE</scope>
    <source>
        <strain evidence="3">CCM 7684</strain>
    </source>
</reference>
<dbReference type="EMBL" id="BMCP01000006">
    <property type="protein sequence ID" value="GGE52850.1"/>
    <property type="molecule type" value="Genomic_DNA"/>
</dbReference>
<evidence type="ECO:0008006" key="5">
    <source>
        <dbReference type="Google" id="ProtNLM"/>
    </source>
</evidence>
<dbReference type="AlphaFoldDB" id="A0A8J2YMQ6"/>
<feature type="compositionally biased region" description="Pro residues" evidence="1">
    <location>
        <begin position="52"/>
        <end position="66"/>
    </location>
</feature>
<feature type="region of interest" description="Disordered" evidence="1">
    <location>
        <begin position="49"/>
        <end position="84"/>
    </location>
</feature>
<evidence type="ECO:0000256" key="1">
    <source>
        <dbReference type="SAM" id="MobiDB-lite"/>
    </source>
</evidence>
<name>A0A8J2YMQ6_9RHOB</name>
<feature type="signal peptide" evidence="2">
    <location>
        <begin position="1"/>
        <end position="23"/>
    </location>
</feature>
<gene>
    <name evidence="3" type="ORF">GCM10007276_32320</name>
</gene>
<dbReference type="Proteomes" id="UP000602745">
    <property type="component" value="Unassembled WGS sequence"/>
</dbReference>
<protein>
    <recommendedName>
        <fullName evidence="5">Outer membrane beta-barrel protein</fullName>
    </recommendedName>
</protein>
<proteinExistence type="predicted"/>
<dbReference type="Pfam" id="PF10082">
    <property type="entry name" value="BBP2_2"/>
    <property type="match status" value="1"/>
</dbReference>
<sequence length="478" mass="52157">MRVSRAQGTLWLCVLAACAKASAAPVAAQEALWEPNLARIGDEAKERAAPMDPLPLGPQPVRPLAPPLAGAERPGEAEPLEVEAPLPPPAVEDVALPVPEEDAFAAPGIRIGTFMLRGSIDSFAGYDSNPLRTERGRGSAYGAMGAEATLTSDWSRHQLEARLNGTYTNYIDLEEANAPVANGEIRGRLDVRENIEIDGLLGIALDTLDPGDADTPQGLTDRPLFTEFRGLAGVTYRTDEWSFRTGGRIEHENYEDGTYLDGGQLDNSDRINTTYALDLRGAYFIGPKLEIFSEGVIDTRVHDREFDRNGLRRDSTGQSIATGLRYTPSALLDAEVSGGYRWRQYKDAELPDLSGFTADVSLTWRATALTTVRLTAGTLFDDTTLVDASGSISRFVRGEVIHALRRNVELTAAVGAETAEFEGIDRDDTVYTGELGAEWKFNRRFGVNARLAHTKQISNVDGGDFEATLYQLGIRFRY</sequence>
<organism evidence="3 4">
    <name type="scientific">Agaricicola taiwanensis</name>
    <dbReference type="NCBI Taxonomy" id="591372"/>
    <lineage>
        <taxon>Bacteria</taxon>
        <taxon>Pseudomonadati</taxon>
        <taxon>Pseudomonadota</taxon>
        <taxon>Alphaproteobacteria</taxon>
        <taxon>Rhodobacterales</taxon>
        <taxon>Paracoccaceae</taxon>
        <taxon>Agaricicola</taxon>
    </lineage>
</organism>
<dbReference type="PROSITE" id="PS51257">
    <property type="entry name" value="PROKAR_LIPOPROTEIN"/>
    <property type="match status" value="1"/>
</dbReference>
<keyword evidence="2" id="KW-0732">Signal</keyword>
<evidence type="ECO:0000256" key="2">
    <source>
        <dbReference type="SAM" id="SignalP"/>
    </source>
</evidence>